<keyword evidence="6" id="KW-1185">Reference proteome</keyword>
<feature type="active site" description="Proton donor/acceptor" evidence="2">
    <location>
        <position position="179"/>
    </location>
</feature>
<dbReference type="Pfam" id="PF04203">
    <property type="entry name" value="Sortase"/>
    <property type="match status" value="1"/>
</dbReference>
<dbReference type="STRING" id="632773.BBEV_2513"/>
<dbReference type="InterPro" id="IPR023365">
    <property type="entry name" value="Sortase_dom-sf"/>
</dbReference>
<feature type="transmembrane region" description="Helical" evidence="4">
    <location>
        <begin position="6"/>
        <end position="23"/>
    </location>
</feature>
<keyword evidence="4" id="KW-0472">Membrane</keyword>
<keyword evidence="1" id="KW-0378">Hydrolase</keyword>
<name>A0A1D7QXX0_9BACI</name>
<organism evidence="5 6">
    <name type="scientific">Salisediminibacterium beveridgei</name>
    <dbReference type="NCBI Taxonomy" id="632773"/>
    <lineage>
        <taxon>Bacteria</taxon>
        <taxon>Bacillati</taxon>
        <taxon>Bacillota</taxon>
        <taxon>Bacilli</taxon>
        <taxon>Bacillales</taxon>
        <taxon>Bacillaceae</taxon>
        <taxon>Salisediminibacterium</taxon>
    </lineage>
</organism>
<proteinExistence type="predicted"/>
<dbReference type="SUPFAM" id="SSF63817">
    <property type="entry name" value="Sortase"/>
    <property type="match status" value="1"/>
</dbReference>
<dbReference type="RefSeq" id="WP_069365791.1">
    <property type="nucleotide sequence ID" value="NZ_CP012502.1"/>
</dbReference>
<evidence type="ECO:0000313" key="5">
    <source>
        <dbReference type="EMBL" id="AOM83852.1"/>
    </source>
</evidence>
<dbReference type="Proteomes" id="UP000094463">
    <property type="component" value="Chromosome"/>
</dbReference>
<feature type="region of interest" description="Disordered" evidence="3">
    <location>
        <begin position="83"/>
        <end position="117"/>
    </location>
</feature>
<evidence type="ECO:0000313" key="6">
    <source>
        <dbReference type="Proteomes" id="UP000094463"/>
    </source>
</evidence>
<keyword evidence="4" id="KW-0812">Transmembrane</keyword>
<dbReference type="OrthoDB" id="154054at2"/>
<dbReference type="InterPro" id="IPR005754">
    <property type="entry name" value="Sortase"/>
</dbReference>
<gene>
    <name evidence="5" type="ORF">BBEV_2513</name>
</gene>
<evidence type="ECO:0000256" key="2">
    <source>
        <dbReference type="PIRSR" id="PIRSR605754-1"/>
    </source>
</evidence>
<keyword evidence="4" id="KW-1133">Transmembrane helix</keyword>
<evidence type="ECO:0000256" key="3">
    <source>
        <dbReference type="SAM" id="MobiDB-lite"/>
    </source>
</evidence>
<dbReference type="EMBL" id="CP012502">
    <property type="protein sequence ID" value="AOM83852.1"/>
    <property type="molecule type" value="Genomic_DNA"/>
</dbReference>
<evidence type="ECO:0000256" key="1">
    <source>
        <dbReference type="ARBA" id="ARBA00022801"/>
    </source>
</evidence>
<dbReference type="Gene3D" id="2.40.260.10">
    <property type="entry name" value="Sortase"/>
    <property type="match status" value="1"/>
</dbReference>
<dbReference type="NCBIfam" id="TIGR01076">
    <property type="entry name" value="sortase_fam"/>
    <property type="match status" value="1"/>
</dbReference>
<feature type="compositionally biased region" description="Low complexity" evidence="3">
    <location>
        <begin position="93"/>
        <end position="104"/>
    </location>
</feature>
<dbReference type="AlphaFoldDB" id="A0A1D7QXX0"/>
<dbReference type="NCBIfam" id="NF033745">
    <property type="entry name" value="class_C_sortase"/>
    <property type="match status" value="1"/>
</dbReference>
<dbReference type="GO" id="GO:0016787">
    <property type="term" value="F:hydrolase activity"/>
    <property type="evidence" value="ECO:0007669"/>
    <property type="project" value="UniProtKB-KW"/>
</dbReference>
<dbReference type="InterPro" id="IPR042002">
    <property type="entry name" value="Sortase_C"/>
</dbReference>
<reference evidence="5 6" key="1">
    <citation type="submission" date="2015-08" db="EMBL/GenBank/DDBJ databases">
        <title>The complete genome sequence of Bacillus beveridgei MLTeJB.</title>
        <authorList>
            <person name="Hanson T.E."/>
            <person name="Mesa C."/>
            <person name="Basesman S.M."/>
            <person name="Oremland R.S."/>
        </authorList>
    </citation>
    <scope>NUCLEOTIDE SEQUENCE [LARGE SCALE GENOMIC DNA]</scope>
    <source>
        <strain evidence="5 6">MLTeJB</strain>
    </source>
</reference>
<protein>
    <submittedName>
        <fullName evidence="5">Sortase A, LPXTG specific</fullName>
    </submittedName>
</protein>
<dbReference type="CDD" id="cd05827">
    <property type="entry name" value="Sortase_C"/>
    <property type="match status" value="1"/>
</dbReference>
<accession>A0A1D7QXX0</accession>
<sequence>MKKYGIILILFMTGLMIFLYPQVSRMINDYFFASSVSALYETFDKMPEHDRTQERELVDHYNRQLATNNTGFIDPFFTDTEDATSGESTAELNDNNAYADWDYNPETGADDDDSQREEWLDSHGLSSGMFASIEIPKLSLKMPIYLGASRPVLAKGVGQVEGSSFPGGGPNTHTVLAGHRGMATKEMFKNLDRLRTGDVFHIYTSDGKLSYRVYDTNVILPHETSALNIQRGKDLATLLTCHPYRSNEYRLLVHGERIE</sequence>
<dbReference type="KEGG" id="bbev:BBEV_2513"/>
<feature type="active site" description="Acyl-thioester intermediate" evidence="2">
    <location>
        <position position="241"/>
    </location>
</feature>
<evidence type="ECO:0000256" key="4">
    <source>
        <dbReference type="SAM" id="Phobius"/>
    </source>
</evidence>